<evidence type="ECO:0000259" key="1">
    <source>
        <dbReference type="PROSITE" id="PS50943"/>
    </source>
</evidence>
<proteinExistence type="predicted"/>
<protein>
    <submittedName>
        <fullName evidence="2">Helix-turn-helix domain-containing protein</fullName>
    </submittedName>
</protein>
<dbReference type="PROSITE" id="PS50943">
    <property type="entry name" value="HTH_CROC1"/>
    <property type="match status" value="1"/>
</dbReference>
<reference evidence="2 3" key="1">
    <citation type="submission" date="2019-12" db="EMBL/GenBank/DDBJ databases">
        <title>Whole genome sequencing of endophytic Actinobacterium Micromonospora sp. MPMI6T.</title>
        <authorList>
            <person name="Evv R."/>
            <person name="Podile A.R."/>
        </authorList>
    </citation>
    <scope>NUCLEOTIDE SEQUENCE [LARGE SCALE GENOMIC DNA]</scope>
    <source>
        <strain evidence="2 3">MPMI6</strain>
    </source>
</reference>
<gene>
    <name evidence="2" type="ORF">GSF22_18720</name>
</gene>
<dbReference type="Gene3D" id="1.10.260.40">
    <property type="entry name" value="lambda repressor-like DNA-binding domains"/>
    <property type="match status" value="1"/>
</dbReference>
<accession>A0ABS3VU15</accession>
<dbReference type="RefSeq" id="WP_208814930.1">
    <property type="nucleotide sequence ID" value="NZ_WVUH01000163.1"/>
</dbReference>
<dbReference type="SUPFAM" id="SSF47413">
    <property type="entry name" value="lambda repressor-like DNA-binding domains"/>
    <property type="match status" value="1"/>
</dbReference>
<sequence>MAADEHRPTSGSTLAGRLNRVFDRIRKPDGSRFSLREVADAVTAAGEPISFAYIGQLRNGEKDNPSLKHLRGLARFFGVPVEYFTSDTLADEVDRELDLAAALRQVRARTIALRQSVVPEAEQAIDALTELLATIRELERSRPGTDDGTSRT</sequence>
<feature type="domain" description="HTH cro/C1-type" evidence="1">
    <location>
        <begin position="49"/>
        <end position="84"/>
    </location>
</feature>
<evidence type="ECO:0000313" key="2">
    <source>
        <dbReference type="EMBL" id="MBO4208021.1"/>
    </source>
</evidence>
<name>A0ABS3VU15_MICEH</name>
<evidence type="ECO:0000313" key="3">
    <source>
        <dbReference type="Proteomes" id="UP000823521"/>
    </source>
</evidence>
<dbReference type="CDD" id="cd00093">
    <property type="entry name" value="HTH_XRE"/>
    <property type="match status" value="1"/>
</dbReference>
<keyword evidence="3" id="KW-1185">Reference proteome</keyword>
<dbReference type="Pfam" id="PF01381">
    <property type="entry name" value="HTH_3"/>
    <property type="match status" value="1"/>
</dbReference>
<organism evidence="2 3">
    <name type="scientific">Micromonospora echinofusca</name>
    <dbReference type="NCBI Taxonomy" id="47858"/>
    <lineage>
        <taxon>Bacteria</taxon>
        <taxon>Bacillati</taxon>
        <taxon>Actinomycetota</taxon>
        <taxon>Actinomycetes</taxon>
        <taxon>Micromonosporales</taxon>
        <taxon>Micromonosporaceae</taxon>
        <taxon>Micromonospora</taxon>
    </lineage>
</organism>
<dbReference type="InterPro" id="IPR010982">
    <property type="entry name" value="Lambda_DNA-bd_dom_sf"/>
</dbReference>
<comment type="caution">
    <text evidence="2">The sequence shown here is derived from an EMBL/GenBank/DDBJ whole genome shotgun (WGS) entry which is preliminary data.</text>
</comment>
<dbReference type="EMBL" id="WVUH01000163">
    <property type="protein sequence ID" value="MBO4208021.1"/>
    <property type="molecule type" value="Genomic_DNA"/>
</dbReference>
<dbReference type="InterPro" id="IPR001387">
    <property type="entry name" value="Cro/C1-type_HTH"/>
</dbReference>
<dbReference type="Proteomes" id="UP000823521">
    <property type="component" value="Unassembled WGS sequence"/>
</dbReference>